<reference evidence="2" key="1">
    <citation type="submission" date="2023-10" db="EMBL/GenBank/DDBJ databases">
        <title>Genome assembly of Pristionchus species.</title>
        <authorList>
            <person name="Yoshida K."/>
            <person name="Sommer R.J."/>
        </authorList>
    </citation>
    <scope>NUCLEOTIDE SEQUENCE</scope>
    <source>
        <strain evidence="2">RS0144</strain>
    </source>
</reference>
<dbReference type="PANTHER" id="PTHR22744">
    <property type="entry name" value="HELIX LOOP HELIX PROTEIN 21-RELATED"/>
    <property type="match status" value="1"/>
</dbReference>
<dbReference type="Proteomes" id="UP001432027">
    <property type="component" value="Unassembled WGS sequence"/>
</dbReference>
<keyword evidence="3" id="KW-1185">Reference proteome</keyword>
<name>A0AAV5S9H7_9BILA</name>
<evidence type="ECO:0000313" key="2">
    <source>
        <dbReference type="EMBL" id="GMS79117.1"/>
    </source>
</evidence>
<dbReference type="InterPro" id="IPR011333">
    <property type="entry name" value="SKP1/BTB/POZ_sf"/>
</dbReference>
<organism evidence="2 3">
    <name type="scientific">Pristionchus entomophagus</name>
    <dbReference type="NCBI Taxonomy" id="358040"/>
    <lineage>
        <taxon>Eukaryota</taxon>
        <taxon>Metazoa</taxon>
        <taxon>Ecdysozoa</taxon>
        <taxon>Nematoda</taxon>
        <taxon>Chromadorea</taxon>
        <taxon>Rhabditida</taxon>
        <taxon>Rhabditina</taxon>
        <taxon>Diplogasteromorpha</taxon>
        <taxon>Diplogasteroidea</taxon>
        <taxon>Neodiplogasteridae</taxon>
        <taxon>Pristionchus</taxon>
    </lineage>
</organism>
<protein>
    <recommendedName>
        <fullName evidence="1">BTB domain-containing protein</fullName>
    </recommendedName>
</protein>
<evidence type="ECO:0000259" key="1">
    <source>
        <dbReference type="Pfam" id="PF00651"/>
    </source>
</evidence>
<dbReference type="Gene3D" id="3.30.710.10">
    <property type="entry name" value="Potassium Channel Kv1.1, Chain A"/>
    <property type="match status" value="1"/>
</dbReference>
<dbReference type="PANTHER" id="PTHR22744:SF14">
    <property type="entry name" value="BTB DOMAIN-CONTAINING PROTEIN-RELATED"/>
    <property type="match status" value="1"/>
</dbReference>
<dbReference type="InterPro" id="IPR000210">
    <property type="entry name" value="BTB/POZ_dom"/>
</dbReference>
<gene>
    <name evidence="2" type="ORF">PENTCL1PPCAC_1292</name>
</gene>
<dbReference type="AlphaFoldDB" id="A0AAV5S9H7"/>
<accession>A0AAV5S9H7</accession>
<evidence type="ECO:0000313" key="3">
    <source>
        <dbReference type="Proteomes" id="UP001432027"/>
    </source>
</evidence>
<proteinExistence type="predicted"/>
<dbReference type="EMBL" id="BTSX01000001">
    <property type="protein sequence ID" value="GMS79117.1"/>
    <property type="molecule type" value="Genomic_DNA"/>
</dbReference>
<dbReference type="Pfam" id="PF00651">
    <property type="entry name" value="BTB"/>
    <property type="match status" value="1"/>
</dbReference>
<comment type="caution">
    <text evidence="2">The sequence shown here is derived from an EMBL/GenBank/DDBJ whole genome shotgun (WGS) entry which is preliminary data.</text>
</comment>
<sequence length="106" mass="12218">MLHLIYPHGKKITDESAEYILKLGDRFQITNLIDDAEEVLTKSVSLSIPEKLRLADKYRLEGLLTKCLSALKKTRDIQKIKDSPIYKDLSSDMKVTLLERMLEIVK</sequence>
<feature type="domain" description="BTB" evidence="1">
    <location>
        <begin position="1"/>
        <end position="43"/>
    </location>
</feature>